<dbReference type="InterPro" id="IPR051473">
    <property type="entry name" value="P2Ox-like"/>
</dbReference>
<evidence type="ECO:0000256" key="3">
    <source>
        <dbReference type="ARBA" id="ARBA00022630"/>
    </source>
</evidence>
<comment type="cofactor">
    <cofactor evidence="1">
        <name>FAD</name>
        <dbReference type="ChEBI" id="CHEBI:57692"/>
    </cofactor>
</comment>
<comment type="caution">
    <text evidence="9">The sequence shown here is derived from an EMBL/GenBank/DDBJ whole genome shotgun (WGS) entry which is preliminary data.</text>
</comment>
<dbReference type="Pfam" id="PF00732">
    <property type="entry name" value="GMC_oxred_N"/>
    <property type="match status" value="1"/>
</dbReference>
<dbReference type="PANTHER" id="PTHR42784">
    <property type="entry name" value="PYRANOSE 2-OXIDASE"/>
    <property type="match status" value="1"/>
</dbReference>
<name>A0A918KCD1_9PROT</name>
<feature type="region of interest" description="Disordered" evidence="6">
    <location>
        <begin position="483"/>
        <end position="504"/>
    </location>
</feature>
<keyword evidence="5" id="KW-0560">Oxidoreductase</keyword>
<evidence type="ECO:0000256" key="1">
    <source>
        <dbReference type="ARBA" id="ARBA00001974"/>
    </source>
</evidence>
<keyword evidence="3" id="KW-0285">Flavoprotein</keyword>
<dbReference type="InterPro" id="IPR007867">
    <property type="entry name" value="GMC_OxRtase_C"/>
</dbReference>
<dbReference type="AlphaFoldDB" id="A0A918KCD1"/>
<feature type="domain" description="Glucose-methanol-choline oxidoreductase C-terminal" evidence="8">
    <location>
        <begin position="425"/>
        <end position="544"/>
    </location>
</feature>
<dbReference type="Pfam" id="PF05199">
    <property type="entry name" value="GMC_oxred_C"/>
    <property type="match status" value="1"/>
</dbReference>
<feature type="domain" description="Glucose-methanol-choline oxidoreductase N-terminal" evidence="7">
    <location>
        <begin position="97"/>
        <end position="337"/>
    </location>
</feature>
<proteinExistence type="inferred from homology"/>
<evidence type="ECO:0000259" key="7">
    <source>
        <dbReference type="Pfam" id="PF00732"/>
    </source>
</evidence>
<comment type="similarity">
    <text evidence="2">Belongs to the GMC oxidoreductase family.</text>
</comment>
<sequence>MPDFDAIVVGSGMSGGWSAKELCERGLKTLVLERGPDIDPAKDYSDMQDPWDRKYLDRVRPEEANRDYAIQKDVYVFYESTKHLWANDRIYPYTTAPGTDYQWLRGHHVGGRSLTWARMSFRFSDHDFKANKADGIGVDWPIRYADLEPWYDKVEEFVGVSGSREGLGQLPDGKFLPPFEMDCAEKLLKQKMAEHFPERTMMVGRVANLKRATEEHLALGRGTCQARNACFRGCSFGAYYSSNSASLPAARNTGNLTLKPDSIVHSLIYDKETKRVSGVRVIDRVSKATTTYTAKIVFLNASAIATAAILLNSTSDTFKTGLANRSDQVGRNLMDHVAGALVHAKIDGLEDRYYSGRRPICGYIPRYRNYPEYTEDYKRGFAFQVYTQRGRWDANASGIGADYKARQAKPGEWAITLDTYGEVLPNPNNRVTLSTTKDQWGLAVPHMDATMGPNEMALMQAGSDDAVDILTKAGFRDIRQDKVKPTPPGNRIHEMGTARMGRDPKTSVLNKWNQAWDVPNLFITDGACMTSSAIQNPSITYMALSARAANHAADLLERGEL</sequence>
<dbReference type="InterPro" id="IPR000172">
    <property type="entry name" value="GMC_OxRdtase_N"/>
</dbReference>
<organism evidence="9 10">
    <name type="scientific">Litorimonas cladophorae</name>
    <dbReference type="NCBI Taxonomy" id="1220491"/>
    <lineage>
        <taxon>Bacteria</taxon>
        <taxon>Pseudomonadati</taxon>
        <taxon>Pseudomonadota</taxon>
        <taxon>Alphaproteobacteria</taxon>
        <taxon>Maricaulales</taxon>
        <taxon>Robiginitomaculaceae</taxon>
    </lineage>
</organism>
<dbReference type="EMBL" id="BMYV01000001">
    <property type="protein sequence ID" value="GGX57364.1"/>
    <property type="molecule type" value="Genomic_DNA"/>
</dbReference>
<gene>
    <name evidence="9" type="ORF">GCM10011309_02920</name>
</gene>
<dbReference type="PANTHER" id="PTHR42784:SF1">
    <property type="entry name" value="PYRANOSE 2-OXIDASE"/>
    <property type="match status" value="1"/>
</dbReference>
<dbReference type="SUPFAM" id="SSF54373">
    <property type="entry name" value="FAD-linked reductases, C-terminal domain"/>
    <property type="match status" value="1"/>
</dbReference>
<feature type="compositionally biased region" description="Basic and acidic residues" evidence="6">
    <location>
        <begin position="491"/>
        <end position="504"/>
    </location>
</feature>
<dbReference type="InterPro" id="IPR036188">
    <property type="entry name" value="FAD/NAD-bd_sf"/>
</dbReference>
<dbReference type="GO" id="GO:0050660">
    <property type="term" value="F:flavin adenine dinucleotide binding"/>
    <property type="evidence" value="ECO:0007669"/>
    <property type="project" value="InterPro"/>
</dbReference>
<evidence type="ECO:0000256" key="4">
    <source>
        <dbReference type="ARBA" id="ARBA00022827"/>
    </source>
</evidence>
<accession>A0A918KCD1</accession>
<dbReference type="Proteomes" id="UP000600865">
    <property type="component" value="Unassembled WGS sequence"/>
</dbReference>
<dbReference type="SUPFAM" id="SSF51905">
    <property type="entry name" value="FAD/NAD(P)-binding domain"/>
    <property type="match status" value="1"/>
</dbReference>
<evidence type="ECO:0000256" key="6">
    <source>
        <dbReference type="SAM" id="MobiDB-lite"/>
    </source>
</evidence>
<keyword evidence="10" id="KW-1185">Reference proteome</keyword>
<evidence type="ECO:0000259" key="8">
    <source>
        <dbReference type="Pfam" id="PF05199"/>
    </source>
</evidence>
<evidence type="ECO:0000313" key="10">
    <source>
        <dbReference type="Proteomes" id="UP000600865"/>
    </source>
</evidence>
<dbReference type="GO" id="GO:0016614">
    <property type="term" value="F:oxidoreductase activity, acting on CH-OH group of donors"/>
    <property type="evidence" value="ECO:0007669"/>
    <property type="project" value="InterPro"/>
</dbReference>
<reference evidence="9 10" key="1">
    <citation type="journal article" date="2014" name="Int. J. Syst. Evol. Microbiol.">
        <title>Complete genome sequence of Corynebacterium casei LMG S-19264T (=DSM 44701T), isolated from a smear-ripened cheese.</title>
        <authorList>
            <consortium name="US DOE Joint Genome Institute (JGI-PGF)"/>
            <person name="Walter F."/>
            <person name="Albersmeier A."/>
            <person name="Kalinowski J."/>
            <person name="Ruckert C."/>
        </authorList>
    </citation>
    <scope>NUCLEOTIDE SEQUENCE [LARGE SCALE GENOMIC DNA]</scope>
    <source>
        <strain evidence="9 10">KCTC 23968</strain>
    </source>
</reference>
<keyword evidence="4" id="KW-0274">FAD</keyword>
<dbReference type="RefSeq" id="WP_189580374.1">
    <property type="nucleotide sequence ID" value="NZ_BMYV01000001.1"/>
</dbReference>
<evidence type="ECO:0000313" key="9">
    <source>
        <dbReference type="EMBL" id="GGX57364.1"/>
    </source>
</evidence>
<evidence type="ECO:0000256" key="5">
    <source>
        <dbReference type="ARBA" id="ARBA00023002"/>
    </source>
</evidence>
<dbReference type="Gene3D" id="3.50.50.60">
    <property type="entry name" value="FAD/NAD(P)-binding domain"/>
    <property type="match status" value="2"/>
</dbReference>
<evidence type="ECO:0000256" key="2">
    <source>
        <dbReference type="ARBA" id="ARBA00010790"/>
    </source>
</evidence>
<protein>
    <submittedName>
        <fullName evidence="9">GMC family oxidoreductase</fullName>
    </submittedName>
</protein>